<reference evidence="3" key="1">
    <citation type="submission" date="2022-11" db="UniProtKB">
        <authorList>
            <consortium name="WormBaseParasite"/>
        </authorList>
    </citation>
    <scope>IDENTIFICATION</scope>
</reference>
<keyword evidence="2" id="KW-1185">Reference proteome</keyword>
<dbReference type="GO" id="GO:0045505">
    <property type="term" value="F:dynein intermediate chain binding"/>
    <property type="evidence" value="ECO:0007669"/>
    <property type="project" value="InterPro"/>
</dbReference>
<dbReference type="InterPro" id="IPR035706">
    <property type="entry name" value="AAA_9"/>
</dbReference>
<name>A0A915EHB8_9BILA</name>
<evidence type="ECO:0000259" key="1">
    <source>
        <dbReference type="Pfam" id="PF12781"/>
    </source>
</evidence>
<dbReference type="InterPro" id="IPR027417">
    <property type="entry name" value="P-loop_NTPase"/>
</dbReference>
<dbReference type="Gene3D" id="3.40.50.300">
    <property type="entry name" value="P-loop containing nucleotide triphosphate hydrolases"/>
    <property type="match status" value="2"/>
</dbReference>
<dbReference type="GO" id="GO:0030286">
    <property type="term" value="C:dynein complex"/>
    <property type="evidence" value="ECO:0007669"/>
    <property type="project" value="InterPro"/>
</dbReference>
<dbReference type="PANTHER" id="PTHR45703">
    <property type="entry name" value="DYNEIN HEAVY CHAIN"/>
    <property type="match status" value="1"/>
</dbReference>
<dbReference type="InterPro" id="IPR026983">
    <property type="entry name" value="DHC"/>
</dbReference>
<protein>
    <recommendedName>
        <fullName evidence="1">Dynein heavy chain ATP-binding dynein motor region domain-containing protein</fullName>
    </recommendedName>
</protein>
<sequence length="911" mass="103842">MILEHTSPLWGERQDSHVENYITVEYCRKVPLIVDPQGESLKGLQRLCGPSLVQVDMFSSTLQGIIVATVGMGHPMLIDNVSEPIPLLLAQLISPKIMTQSNSLYIQLGSKVWHYSPDFKLYLRTERSTDQFSKEFTQKVCLVNIALGTRVIQDNLMEVFLGVNAIQLTSKRDELIEDKAKTIKQIDQLEQSILEVLSKSGAADLENDKAVEMLSEVGDLSVKLQDEDVELVRIGEQLRHLKHRFFRVAEYGARLINVALSLARLSPFYARTIRYYFNIFTEAVAVDMANLNEEAIEEINQTVLKAFLKRTSKFLFGEHRKMFEFLACNEFTYKSFSAISERKFASLYSKHITITQTDLNLRQQIFNMDSRVPLIILLSSRSNYVIRMLYSLAEQMPKLKNTVGQPGSAAALSTDNEGGNRKIQVIPVDGIREVDYERCLTEDQWLIVQNCQLLNGDEINSLEKLIEKIAESTIRKVSFRMFIIMYPENGEAPHSLLDKCNVLTVDEEFTLKAFLFIATPLCLLQNYMKPLIIPIKEIFSTASAITIGQFESAVSLLKDLSATRAKISFDTVLKNVLEVAYLGDISMEQDIKIFSTIALWIFQGLNPTDNALIEGICPKYSMPAMAESVRELILAHIKIAKLYYTIRVLLADSSVVEPRKKQGYKERAETDSNIVKKTVKSEEDYKFVDPMPTLGPVSDESGVAQSQLANRFHYCIQIELRILEEMQLHTESESYLKGLFRSQKIERIILAYLHRPKAIFEVIKLEYAKKQNIPYDQVECHGTLKCPGLGVESIELAECYLLAADFDKEYGCLQEPQDQKPFTLLDTVWVVVQQKVEPEKLPNRRKTLPLFHKFAQQENFDKLKEESGLMPTVAPKYLPILEIEVDTNLPEAHWLLRGAKFTTLCRLSIKF</sequence>
<dbReference type="Pfam" id="PF12781">
    <property type="entry name" value="AAA_9"/>
    <property type="match status" value="1"/>
</dbReference>
<organism evidence="2 3">
    <name type="scientific">Ditylenchus dipsaci</name>
    <dbReference type="NCBI Taxonomy" id="166011"/>
    <lineage>
        <taxon>Eukaryota</taxon>
        <taxon>Metazoa</taxon>
        <taxon>Ecdysozoa</taxon>
        <taxon>Nematoda</taxon>
        <taxon>Chromadorea</taxon>
        <taxon>Rhabditida</taxon>
        <taxon>Tylenchina</taxon>
        <taxon>Tylenchomorpha</taxon>
        <taxon>Sphaerularioidea</taxon>
        <taxon>Anguinidae</taxon>
        <taxon>Anguininae</taxon>
        <taxon>Ditylenchus</taxon>
    </lineage>
</organism>
<evidence type="ECO:0000313" key="2">
    <source>
        <dbReference type="Proteomes" id="UP000887574"/>
    </source>
</evidence>
<feature type="domain" description="Dynein heavy chain ATP-binding dynein motor region" evidence="1">
    <location>
        <begin position="16"/>
        <end position="217"/>
    </location>
</feature>
<dbReference type="GO" id="GO:0051959">
    <property type="term" value="F:dynein light intermediate chain binding"/>
    <property type="evidence" value="ECO:0007669"/>
    <property type="project" value="InterPro"/>
</dbReference>
<dbReference type="GO" id="GO:0007018">
    <property type="term" value="P:microtubule-based movement"/>
    <property type="evidence" value="ECO:0007669"/>
    <property type="project" value="InterPro"/>
</dbReference>
<accession>A0A915EHB8</accession>
<dbReference type="AlphaFoldDB" id="A0A915EHB8"/>
<dbReference type="PANTHER" id="PTHR45703:SF36">
    <property type="entry name" value="DYNEIN HEAVY CHAIN, CYTOPLASMIC"/>
    <property type="match status" value="1"/>
</dbReference>
<dbReference type="WBParaSite" id="jg6044">
    <property type="protein sequence ID" value="jg6044"/>
    <property type="gene ID" value="jg6044"/>
</dbReference>
<proteinExistence type="predicted"/>
<dbReference type="Proteomes" id="UP000887574">
    <property type="component" value="Unplaced"/>
</dbReference>
<evidence type="ECO:0000313" key="3">
    <source>
        <dbReference type="WBParaSite" id="jg6044"/>
    </source>
</evidence>